<sequence length="108" mass="12472">MKRLIALFAVITLFASILVGCDYNRNGKQQYYVQTVGDPNDNGEYTLPAFDEKGNELKLTFMKTGDNRKFKEHAFLRVYVKDTDRVTAYEEVSKDELPTKVKDKLNIK</sequence>
<reference evidence="2" key="1">
    <citation type="submission" date="2018-08" db="EMBL/GenBank/DDBJ databases">
        <authorList>
            <person name="Chevrot R."/>
        </authorList>
    </citation>
    <scope>NUCLEOTIDE SEQUENCE [LARGE SCALE GENOMIC DNA]</scope>
</reference>
<name>A0A383RIS9_PAEAL</name>
<evidence type="ECO:0000313" key="1">
    <source>
        <dbReference type="EMBL" id="SYX86938.1"/>
    </source>
</evidence>
<gene>
    <name evidence="1" type="ORF">PBLR_15364</name>
</gene>
<accession>A0A383RIS9</accession>
<dbReference type="RefSeq" id="WP_138188718.1">
    <property type="nucleotide sequence ID" value="NZ_LS992241.1"/>
</dbReference>
<dbReference type="SUPFAM" id="SSF159121">
    <property type="entry name" value="BC4932-like"/>
    <property type="match status" value="1"/>
</dbReference>
<dbReference type="PANTHER" id="PTHR36433">
    <property type="entry name" value="HYPOTHETICAL CYTOSOLIC PROTEIN"/>
    <property type="match status" value="1"/>
</dbReference>
<proteinExistence type="predicted"/>
<organism evidence="1 2">
    <name type="scientific">Paenibacillus alvei</name>
    <name type="common">Bacillus alvei</name>
    <dbReference type="NCBI Taxonomy" id="44250"/>
    <lineage>
        <taxon>Bacteria</taxon>
        <taxon>Bacillati</taxon>
        <taxon>Bacillota</taxon>
        <taxon>Bacilli</taxon>
        <taxon>Bacillales</taxon>
        <taxon>Paenibacillaceae</taxon>
        <taxon>Paenibacillus</taxon>
    </lineage>
</organism>
<dbReference type="Proteomes" id="UP000304148">
    <property type="component" value="Chromosome"/>
</dbReference>
<dbReference type="Gene3D" id="2.40.50.480">
    <property type="match status" value="1"/>
</dbReference>
<dbReference type="InterPro" id="IPR036166">
    <property type="entry name" value="YxeA-like_sf"/>
</dbReference>
<dbReference type="InterPro" id="IPR006542">
    <property type="entry name" value="DUF1093"/>
</dbReference>
<dbReference type="Pfam" id="PF06486">
    <property type="entry name" value="DUF1093"/>
    <property type="match status" value="1"/>
</dbReference>
<dbReference type="AlphaFoldDB" id="A0A383RIS9"/>
<dbReference type="PANTHER" id="PTHR36433:SF2">
    <property type="entry name" value="YXEA FAMILY PROTEIN"/>
    <property type="match status" value="1"/>
</dbReference>
<protein>
    <recommendedName>
        <fullName evidence="3">YxeA family protein</fullName>
    </recommendedName>
</protein>
<dbReference type="PROSITE" id="PS51257">
    <property type="entry name" value="PROKAR_LIPOPROTEIN"/>
    <property type="match status" value="1"/>
</dbReference>
<evidence type="ECO:0000313" key="2">
    <source>
        <dbReference type="Proteomes" id="UP000304148"/>
    </source>
</evidence>
<evidence type="ECO:0008006" key="3">
    <source>
        <dbReference type="Google" id="ProtNLM"/>
    </source>
</evidence>
<dbReference type="NCBIfam" id="TIGR01655">
    <property type="entry name" value="yxeA_fam"/>
    <property type="match status" value="1"/>
</dbReference>
<dbReference type="EMBL" id="LS992241">
    <property type="protein sequence ID" value="SYX86938.1"/>
    <property type="molecule type" value="Genomic_DNA"/>
</dbReference>